<sequence length="104" mass="12366">ILRKFPLPELEQISIPEFHPTTFFFFFFFFFETESHFVTRAGVQWHHLGSLQPLPPGFKPFSFLSLPSSWDYRCLPPRPANFCIFSRDRVSPCWPGWSRTPDLR</sequence>
<dbReference type="OMA" id="VPYISMQ"/>
<organism evidence="1 2">
    <name type="scientific">Papio anubis</name>
    <name type="common">Olive baboon</name>
    <dbReference type="NCBI Taxonomy" id="9555"/>
    <lineage>
        <taxon>Eukaryota</taxon>
        <taxon>Metazoa</taxon>
        <taxon>Chordata</taxon>
        <taxon>Craniata</taxon>
        <taxon>Vertebrata</taxon>
        <taxon>Euteleostomi</taxon>
        <taxon>Mammalia</taxon>
        <taxon>Eutheria</taxon>
        <taxon>Euarchontoglires</taxon>
        <taxon>Primates</taxon>
        <taxon>Haplorrhini</taxon>
        <taxon>Catarrhini</taxon>
        <taxon>Cercopithecidae</taxon>
        <taxon>Cercopithecinae</taxon>
        <taxon>Papio</taxon>
    </lineage>
</organism>
<protein>
    <submittedName>
        <fullName evidence="1">Uncharacterized protein</fullName>
    </submittedName>
</protein>
<evidence type="ECO:0000313" key="1">
    <source>
        <dbReference type="Ensembl" id="ENSPANP00000052027.1"/>
    </source>
</evidence>
<keyword evidence="2" id="KW-1185">Reference proteome</keyword>
<evidence type="ECO:0000313" key="2">
    <source>
        <dbReference type="Proteomes" id="UP000028761"/>
    </source>
</evidence>
<accession>A0A8I5R6E7</accession>
<dbReference type="AlphaFoldDB" id="A0A8I5R6E7"/>
<reference evidence="1 2" key="1">
    <citation type="submission" date="2012-03" db="EMBL/GenBank/DDBJ databases">
        <title>Whole Genome Assembly of Papio anubis.</title>
        <authorList>
            <person name="Liu Y.L."/>
            <person name="Abraham K.A."/>
            <person name="Akbar H.A."/>
            <person name="Ali S.A."/>
            <person name="Anosike U.A."/>
            <person name="Aqrawi P.A."/>
            <person name="Arias F.A."/>
            <person name="Attaway T.A."/>
            <person name="Awwad R.A."/>
            <person name="Babu C.B."/>
            <person name="Bandaranaike D.B."/>
            <person name="Battles P.B."/>
            <person name="Bell A.B."/>
            <person name="Beltran B.B."/>
            <person name="Berhane-Mersha D.B."/>
            <person name="Bess C.B."/>
            <person name="Bickham C.B."/>
            <person name="Bolden T.B."/>
            <person name="Carter K.C."/>
            <person name="Chau D.C."/>
            <person name="Chavez A.C."/>
            <person name="Clerc-Blankenburg K.C."/>
            <person name="Coyle M.C."/>
            <person name="Dao M.D."/>
            <person name="Davila M.L.D."/>
            <person name="Davy-Carroll L.D."/>
            <person name="Denson S.D."/>
            <person name="Dinh H.D."/>
            <person name="Fernandez S.F."/>
            <person name="Fernando P.F."/>
            <person name="Forbes L.F."/>
            <person name="Francis C.F."/>
            <person name="Francisco L.F."/>
            <person name="Fu Q.F."/>
            <person name="Garcia-Iii R.G."/>
            <person name="Garrett T.G."/>
            <person name="Gross S.G."/>
            <person name="Gubbala S.G."/>
            <person name="Hirani K.H."/>
            <person name="Hogues M.H."/>
            <person name="Hollins B.H."/>
            <person name="Jackson L.J."/>
            <person name="Javaid M.J."/>
            <person name="Jhangiani S.J."/>
            <person name="Johnson A.J."/>
            <person name="Johnson B.J."/>
            <person name="Jones J.J."/>
            <person name="Joshi V.J."/>
            <person name="Kalu J.K."/>
            <person name="Khan N.K."/>
            <person name="Korchina V.K."/>
            <person name="Kovar C.K."/>
            <person name="Lago L.L."/>
            <person name="Lara F.L."/>
            <person name="Le T.-K.L."/>
            <person name="Lee S.L."/>
            <person name="Legall-Iii F.L."/>
            <person name="Lemon S.L."/>
            <person name="Liu J.L."/>
            <person name="Liu Y.-S.L."/>
            <person name="Liyanage D.L."/>
            <person name="Lopez J.L."/>
            <person name="Lorensuhewa L.L."/>
            <person name="Mata R.M."/>
            <person name="Mathew T.M."/>
            <person name="Mercado C.M."/>
            <person name="Mercado I.M."/>
            <person name="Morales K.M."/>
            <person name="Morgan M.M."/>
            <person name="Munidasa M.M."/>
            <person name="Ngo D.N."/>
            <person name="Nguyen L.N."/>
            <person name="Nguyen T.N."/>
            <person name="Nguyen N.N."/>
            <person name="Obregon M.O."/>
            <person name="Okwuonu G.O."/>
            <person name="Ongeri F.O."/>
            <person name="Onwere C.O."/>
            <person name="Osifeso I.O."/>
            <person name="Parra A.P."/>
            <person name="Patil S.P."/>
            <person name="Perez A.P."/>
            <person name="Perez Y.P."/>
            <person name="Pham C.P."/>
            <person name="Pu L.-L.P."/>
            <person name="Puazo M.P."/>
            <person name="Quiroz J.Q."/>
            <person name="Rouhana J.R."/>
            <person name="Ruiz M.R."/>
            <person name="Ruiz S.-J.R."/>
            <person name="Saada N.S."/>
            <person name="Santibanez J.S."/>
            <person name="Scheel M.S."/>
            <person name="Schneider B.S."/>
            <person name="Simmons D.S."/>
            <person name="Sisson I.S."/>
            <person name="Tang L.-Y.T."/>
            <person name="Thornton R.T."/>
            <person name="Tisius J.T."/>
            <person name="Toledanes G.T."/>
            <person name="Trejos Z.T."/>
            <person name="Usmani K.U."/>
            <person name="Varghese R.V."/>
            <person name="Vattathil S.V."/>
            <person name="Vee V.V."/>
            <person name="Walker D.W."/>
            <person name="Weissenberger G.W."/>
            <person name="White C.W."/>
            <person name="Williams A.W."/>
            <person name="Woodworth J.W."/>
            <person name="Wright R.W."/>
            <person name="Zhu Y.Z."/>
            <person name="Han Y.H."/>
            <person name="Newsham I.N."/>
            <person name="Nazareth L.N."/>
            <person name="Worley K.W."/>
            <person name="Muzny D.M."/>
            <person name="Rogers J.R."/>
            <person name="Gibbs R.G."/>
        </authorList>
    </citation>
    <scope>NUCLEOTIDE SEQUENCE [LARGE SCALE GENOMIC DNA]</scope>
</reference>
<dbReference type="PANTHER" id="PTHR46254">
    <property type="entry name" value="PROTEIN GVQW1-RELATED"/>
    <property type="match status" value="1"/>
</dbReference>
<reference evidence="1" key="3">
    <citation type="submission" date="2025-09" db="UniProtKB">
        <authorList>
            <consortium name="Ensembl"/>
        </authorList>
    </citation>
    <scope>IDENTIFICATION</scope>
</reference>
<proteinExistence type="predicted"/>
<dbReference type="Ensembl" id="ENSPANT00000069863.1">
    <property type="protein sequence ID" value="ENSPANP00000052027.1"/>
    <property type="gene ID" value="ENSPANG00000039918.1"/>
</dbReference>
<dbReference type="Proteomes" id="UP000028761">
    <property type="component" value="Chromosome 3"/>
</dbReference>
<dbReference type="PANTHER" id="PTHR46254:SF6">
    <property type="entry name" value="HIGH MOBILITY GROUP AT-HOOK 2"/>
    <property type="match status" value="1"/>
</dbReference>
<dbReference type="GeneTree" id="ENSGT00940000161627"/>
<name>A0A8I5R6E7_PAPAN</name>
<reference evidence="1" key="2">
    <citation type="submission" date="2025-08" db="UniProtKB">
        <authorList>
            <consortium name="Ensembl"/>
        </authorList>
    </citation>
    <scope>IDENTIFICATION</scope>
</reference>